<sequence length="452" mass="48576">MAAVLSARVDVRGKGQLPHGARAFLGIESCRARLVVRVDPAEPGRVVLELPVQAVRALRGRHAGLAARYFGGAVPHVPAEVVLPAEFDERPVLDAGVLAVLLDGEVTSDRVAEQITDLIVGDGARIAEWSLQELRAALVELHRGDRDALEAMDDPKIAAVVEQVIAELEAIGIERVLPDQRQAVMQQKIALSSAARLRAGEVHTLALAAATGQPAVVPVPVEQQLLARLDVTLVSLGVAMSERADEIGEPADALPESEPVEGRVGDSPVAALDASGSDGLAPLMRGLFTAMNAYWHTDFVPWTSIQHAAAQHEARYTTRKAVDRGLAEALGEHMPEQRKHRSGSWGYGALELWAAVNTASVKAGRAPVFNANSAHFGQFLDLLAAALATLDRLGEPVENYTQREFVATLREDGVSAPGKLVPRLWWVLRHRADEAREWVAALEAHEAASRTR</sequence>
<name>A0ABW5GK85_9PSEU</name>
<protein>
    <submittedName>
        <fullName evidence="1">Uncharacterized protein</fullName>
    </submittedName>
</protein>
<dbReference type="EMBL" id="JBHUKU010000012">
    <property type="protein sequence ID" value="MFD2461276.1"/>
    <property type="molecule type" value="Genomic_DNA"/>
</dbReference>
<reference evidence="2" key="1">
    <citation type="journal article" date="2019" name="Int. J. Syst. Evol. Microbiol.">
        <title>The Global Catalogue of Microorganisms (GCM) 10K type strain sequencing project: providing services to taxonomists for standard genome sequencing and annotation.</title>
        <authorList>
            <consortium name="The Broad Institute Genomics Platform"/>
            <consortium name="The Broad Institute Genome Sequencing Center for Infectious Disease"/>
            <person name="Wu L."/>
            <person name="Ma J."/>
        </authorList>
    </citation>
    <scope>NUCLEOTIDE SEQUENCE [LARGE SCALE GENOMIC DNA]</scope>
    <source>
        <strain evidence="2">CGMCC 4.7643</strain>
    </source>
</reference>
<gene>
    <name evidence="1" type="ORF">ACFSYJ_21910</name>
</gene>
<dbReference type="RefSeq" id="WP_345408876.1">
    <property type="nucleotide sequence ID" value="NZ_BAABHG010000031.1"/>
</dbReference>
<organism evidence="1 2">
    <name type="scientific">Amycolatopsis samaneae</name>
    <dbReference type="NCBI Taxonomy" id="664691"/>
    <lineage>
        <taxon>Bacteria</taxon>
        <taxon>Bacillati</taxon>
        <taxon>Actinomycetota</taxon>
        <taxon>Actinomycetes</taxon>
        <taxon>Pseudonocardiales</taxon>
        <taxon>Pseudonocardiaceae</taxon>
        <taxon>Amycolatopsis</taxon>
    </lineage>
</organism>
<evidence type="ECO:0000313" key="1">
    <source>
        <dbReference type="EMBL" id="MFD2461276.1"/>
    </source>
</evidence>
<comment type="caution">
    <text evidence="1">The sequence shown here is derived from an EMBL/GenBank/DDBJ whole genome shotgun (WGS) entry which is preliminary data.</text>
</comment>
<accession>A0ABW5GK85</accession>
<keyword evidence="2" id="KW-1185">Reference proteome</keyword>
<proteinExistence type="predicted"/>
<dbReference type="Proteomes" id="UP001597419">
    <property type="component" value="Unassembled WGS sequence"/>
</dbReference>
<evidence type="ECO:0000313" key="2">
    <source>
        <dbReference type="Proteomes" id="UP001597419"/>
    </source>
</evidence>